<dbReference type="Proteomes" id="UP001500902">
    <property type="component" value="Unassembled WGS sequence"/>
</dbReference>
<comment type="caution">
    <text evidence="1">The sequence shown here is derived from an EMBL/GenBank/DDBJ whole genome shotgun (WGS) entry which is preliminary data.</text>
</comment>
<proteinExistence type="predicted"/>
<organism evidence="1 2">
    <name type="scientific">Nonomuraea antimicrobica</name>
    <dbReference type="NCBI Taxonomy" id="561173"/>
    <lineage>
        <taxon>Bacteria</taxon>
        <taxon>Bacillati</taxon>
        <taxon>Actinomycetota</taxon>
        <taxon>Actinomycetes</taxon>
        <taxon>Streptosporangiales</taxon>
        <taxon>Streptosporangiaceae</taxon>
        <taxon>Nonomuraea</taxon>
    </lineage>
</organism>
<dbReference type="Gene3D" id="3.30.1870.10">
    <property type="entry name" value="EreA-like, domain 2"/>
    <property type="match status" value="1"/>
</dbReference>
<accession>A0ABP7BV20</accession>
<dbReference type="RefSeq" id="WP_344878505.1">
    <property type="nucleotide sequence ID" value="NZ_BAAAZP010000071.1"/>
</dbReference>
<dbReference type="Gene3D" id="1.20.1440.30">
    <property type="entry name" value="Biosynthetic Protein domain"/>
    <property type="match status" value="1"/>
</dbReference>
<evidence type="ECO:0000313" key="1">
    <source>
        <dbReference type="EMBL" id="GAA3668473.1"/>
    </source>
</evidence>
<dbReference type="InterPro" id="IPR052036">
    <property type="entry name" value="Hydrolase/PRTase-associated"/>
</dbReference>
<dbReference type="InterPro" id="IPR007815">
    <property type="entry name" value="Emycin_Estase"/>
</dbReference>
<dbReference type="Gene3D" id="3.40.1660.10">
    <property type="entry name" value="EreA-like (biosynthetic domain)"/>
    <property type="match status" value="1"/>
</dbReference>
<keyword evidence="2" id="KW-1185">Reference proteome</keyword>
<evidence type="ECO:0000313" key="2">
    <source>
        <dbReference type="Proteomes" id="UP001500902"/>
    </source>
</evidence>
<sequence>MSDTVSGEASDEVTEWLAGRAIPLDGREPGSGTAGLRPLRDVLDGVRVVGLGEATHGSAEFFQLRWRVTEFLIRELGFTTLAIEASAAAARAVDDYVRDGTGDPREALAGLGFWTLDTAEMLTVIERLREHNRTAGHRVRFAGIDPQHPAAALRALRSCLDGDAAELLAPLGELTQWRWNEPWDRRREPPDRRAEEAARRLEEHVAAHGPEEAREPARIVRQFAELSTRPLRHADPEQTLGFARDRHMAENVNHLLAAEPGSRIALWAHNGHIMKDKQGGHGYGAVPTMGRHLAAEHGAAYYALGTLFGAGGFRARRSRFGRLVRSGRPSRFSVPLVRAPRFVEARLAAARPGDYLVDLRGGDRTETVAGWLAATNHVRGFGSVAGRFAAKFTFTPAVLAEQFDGLAFVRHATCSTPLPPLPSRAT</sequence>
<reference evidence="2" key="1">
    <citation type="journal article" date="2019" name="Int. J. Syst. Evol. Microbiol.">
        <title>The Global Catalogue of Microorganisms (GCM) 10K type strain sequencing project: providing services to taxonomists for standard genome sequencing and annotation.</title>
        <authorList>
            <consortium name="The Broad Institute Genomics Platform"/>
            <consortium name="The Broad Institute Genome Sequencing Center for Infectious Disease"/>
            <person name="Wu L."/>
            <person name="Ma J."/>
        </authorList>
    </citation>
    <scope>NUCLEOTIDE SEQUENCE [LARGE SCALE GENOMIC DNA]</scope>
    <source>
        <strain evidence="2">JCM 16904</strain>
    </source>
</reference>
<dbReference type="SUPFAM" id="SSF159501">
    <property type="entry name" value="EreA/ChaN-like"/>
    <property type="match status" value="1"/>
</dbReference>
<dbReference type="Pfam" id="PF05139">
    <property type="entry name" value="Erythro_esteras"/>
    <property type="match status" value="1"/>
</dbReference>
<gene>
    <name evidence="1" type="ORF">GCM10022224_035860</name>
</gene>
<dbReference type="EMBL" id="BAAAZP010000071">
    <property type="protein sequence ID" value="GAA3668473.1"/>
    <property type="molecule type" value="Genomic_DNA"/>
</dbReference>
<dbReference type="CDD" id="cd14728">
    <property type="entry name" value="Ere-like"/>
    <property type="match status" value="1"/>
</dbReference>
<name>A0ABP7BV20_9ACTN</name>
<protein>
    <submittedName>
        <fullName evidence="1">Erythromycin esterase family protein</fullName>
    </submittedName>
</protein>
<dbReference type="PANTHER" id="PTHR31299">
    <property type="entry name" value="ESTERASE, PUTATIVE (AFU_ORTHOLOGUE AFUA_1G05850)-RELATED"/>
    <property type="match status" value="1"/>
</dbReference>
<dbReference type="PANTHER" id="PTHR31299:SF0">
    <property type="entry name" value="ESTERASE, PUTATIVE (AFU_ORTHOLOGUE AFUA_1G05850)-RELATED"/>
    <property type="match status" value="1"/>
</dbReference>